<dbReference type="GO" id="GO:0016787">
    <property type="term" value="F:hydrolase activity"/>
    <property type="evidence" value="ECO:0007669"/>
    <property type="project" value="InterPro"/>
</dbReference>
<evidence type="ECO:0000259" key="1">
    <source>
        <dbReference type="Pfam" id="PF04851"/>
    </source>
</evidence>
<dbReference type="SUPFAM" id="SSF52540">
    <property type="entry name" value="P-loop containing nucleoside triphosphate hydrolases"/>
    <property type="match status" value="1"/>
</dbReference>
<dbReference type="InterPro" id="IPR027417">
    <property type="entry name" value="P-loop_NTPase"/>
</dbReference>
<dbReference type="Pfam" id="PF04851">
    <property type="entry name" value="ResIII"/>
    <property type="match status" value="1"/>
</dbReference>
<feature type="domain" description="Helicase/UvrB N-terminal" evidence="1">
    <location>
        <begin position="93"/>
        <end position="299"/>
    </location>
</feature>
<accession>X1LMQ9</accession>
<comment type="caution">
    <text evidence="2">The sequence shown here is derived from an EMBL/GenBank/DDBJ whole genome shotgun (WGS) entry which is preliminary data.</text>
</comment>
<dbReference type="Gene3D" id="3.40.50.300">
    <property type="entry name" value="P-loop containing nucleotide triphosphate hydrolases"/>
    <property type="match status" value="1"/>
</dbReference>
<dbReference type="GO" id="GO:0005524">
    <property type="term" value="F:ATP binding"/>
    <property type="evidence" value="ECO:0007669"/>
    <property type="project" value="InterPro"/>
</dbReference>
<dbReference type="AlphaFoldDB" id="X1LMQ9"/>
<dbReference type="GO" id="GO:0003677">
    <property type="term" value="F:DNA binding"/>
    <property type="evidence" value="ECO:0007669"/>
    <property type="project" value="InterPro"/>
</dbReference>
<evidence type="ECO:0000313" key="2">
    <source>
        <dbReference type="EMBL" id="GAI07101.1"/>
    </source>
</evidence>
<feature type="non-terminal residue" evidence="2">
    <location>
        <position position="302"/>
    </location>
</feature>
<gene>
    <name evidence="2" type="ORF">S06H3_12334</name>
</gene>
<name>X1LMQ9_9ZZZZ</name>
<organism evidence="2">
    <name type="scientific">marine sediment metagenome</name>
    <dbReference type="NCBI Taxonomy" id="412755"/>
    <lineage>
        <taxon>unclassified sequences</taxon>
        <taxon>metagenomes</taxon>
        <taxon>ecological metagenomes</taxon>
    </lineage>
</organism>
<dbReference type="EMBL" id="BARV01006041">
    <property type="protein sequence ID" value="GAI07101.1"/>
    <property type="molecule type" value="Genomic_DNA"/>
</dbReference>
<protein>
    <recommendedName>
        <fullName evidence="1">Helicase/UvrB N-terminal domain-containing protein</fullName>
    </recommendedName>
</protein>
<reference evidence="2" key="1">
    <citation type="journal article" date="2014" name="Front. Microbiol.">
        <title>High frequency of phylogenetically diverse reductive dehalogenase-homologous genes in deep subseafloor sedimentary metagenomes.</title>
        <authorList>
            <person name="Kawai M."/>
            <person name="Futagami T."/>
            <person name="Toyoda A."/>
            <person name="Takaki Y."/>
            <person name="Nishi S."/>
            <person name="Hori S."/>
            <person name="Arai W."/>
            <person name="Tsubouchi T."/>
            <person name="Morono Y."/>
            <person name="Uchiyama I."/>
            <person name="Ito T."/>
            <person name="Fujiyama A."/>
            <person name="Inagaki F."/>
            <person name="Takami H."/>
        </authorList>
    </citation>
    <scope>NUCLEOTIDE SEQUENCE</scope>
    <source>
        <strain evidence="2">Expedition CK06-06</strain>
    </source>
</reference>
<dbReference type="InterPro" id="IPR006935">
    <property type="entry name" value="Helicase/UvrB_N"/>
</dbReference>
<proteinExistence type="predicted"/>
<sequence>MALSTKFPTDPHVILDPDIRWYPGEEQFTETGYAMLLPPLVYRIRQEVKKWRDKGYEGASDTTKALLNYWFRTEHILPSADGTMKPFCYYFAQREAVEAAIWLYEVEKAKDPYALIKFDMSGRVSKGMFAEDWTRYVIKMATGAGKTKVMSLLIAWAYFHKQYEAGSDMSTNFLLIAPNIIVLDRLMDDFNGLRIFYDDPILPNNGYEGQDWQNDFQITLHIQDEIGLISDTGNIFLTNIHRVYENTAEPSFDDDNTMDYFFGKRPTGKTTESQVDLGQIIRDVPDLIVLNDEAHHIHDPNM</sequence>